<dbReference type="InterPro" id="IPR013655">
    <property type="entry name" value="PAS_fold_3"/>
</dbReference>
<dbReference type="InterPro" id="IPR003594">
    <property type="entry name" value="HATPase_dom"/>
</dbReference>
<feature type="coiled-coil region" evidence="6">
    <location>
        <begin position="762"/>
        <end position="796"/>
    </location>
</feature>
<dbReference type="SUPFAM" id="SSF55874">
    <property type="entry name" value="ATPase domain of HSP90 chaperone/DNA topoisomerase II/histidine kinase"/>
    <property type="match status" value="1"/>
</dbReference>
<dbReference type="InterPro" id="IPR052162">
    <property type="entry name" value="Sensor_kinase/Photoreceptor"/>
</dbReference>
<dbReference type="InterPro" id="IPR001610">
    <property type="entry name" value="PAC"/>
</dbReference>
<dbReference type="SMART" id="SM00387">
    <property type="entry name" value="HATPase_c"/>
    <property type="match status" value="1"/>
</dbReference>
<dbReference type="InterPro" id="IPR000014">
    <property type="entry name" value="PAS"/>
</dbReference>
<dbReference type="Gene3D" id="1.10.287.130">
    <property type="match status" value="1"/>
</dbReference>
<dbReference type="NCBIfam" id="TIGR00229">
    <property type="entry name" value="sensory_box"/>
    <property type="match status" value="6"/>
</dbReference>
<feature type="domain" description="Histidine kinase" evidence="7">
    <location>
        <begin position="796"/>
        <end position="1009"/>
    </location>
</feature>
<dbReference type="RefSeq" id="WP_254094130.1">
    <property type="nucleotide sequence ID" value="NZ_JAHESC010000072.1"/>
</dbReference>
<dbReference type="SUPFAM" id="SSF47384">
    <property type="entry name" value="Homodimeric domain of signal transducing histidine kinase"/>
    <property type="match status" value="1"/>
</dbReference>
<keyword evidence="3" id="KW-0597">Phosphoprotein</keyword>
<evidence type="ECO:0000256" key="4">
    <source>
        <dbReference type="ARBA" id="ARBA00022679"/>
    </source>
</evidence>
<dbReference type="CDD" id="cd00130">
    <property type="entry name" value="PAS"/>
    <property type="match status" value="6"/>
</dbReference>
<evidence type="ECO:0000259" key="8">
    <source>
        <dbReference type="PROSITE" id="PS50112"/>
    </source>
</evidence>
<feature type="domain" description="PAS" evidence="8">
    <location>
        <begin position="529"/>
        <end position="576"/>
    </location>
</feature>
<evidence type="ECO:0000313" key="11">
    <source>
        <dbReference type="Proteomes" id="UP001319180"/>
    </source>
</evidence>
<feature type="domain" description="PAS" evidence="8">
    <location>
        <begin position="404"/>
        <end position="476"/>
    </location>
</feature>
<reference evidence="10 11" key="1">
    <citation type="submission" date="2021-05" db="EMBL/GenBank/DDBJ databases">
        <title>A Polyphasic approach of four new species of the genus Ohtaekwangia: Ohtaekwangia histidinii sp. nov., Ohtaekwangia cretensis sp. nov., Ohtaekwangia indiensis sp. nov., Ohtaekwangia reichenbachii sp. nov. from diverse environment.</title>
        <authorList>
            <person name="Octaviana S."/>
        </authorList>
    </citation>
    <scope>NUCLEOTIDE SEQUENCE [LARGE SCALE GENOMIC DNA]</scope>
    <source>
        <strain evidence="10 11">PWU37</strain>
    </source>
</reference>
<dbReference type="PROSITE" id="PS50113">
    <property type="entry name" value="PAC"/>
    <property type="match status" value="1"/>
</dbReference>
<dbReference type="InterPro" id="IPR004358">
    <property type="entry name" value="Sig_transdc_His_kin-like_C"/>
</dbReference>
<evidence type="ECO:0000256" key="5">
    <source>
        <dbReference type="ARBA" id="ARBA00022777"/>
    </source>
</evidence>
<dbReference type="EMBL" id="JAHESC010000072">
    <property type="protein sequence ID" value="MBT1690580.1"/>
    <property type="molecule type" value="Genomic_DNA"/>
</dbReference>
<feature type="domain" description="PAS" evidence="8">
    <location>
        <begin position="177"/>
        <end position="214"/>
    </location>
</feature>
<protein>
    <recommendedName>
        <fullName evidence="2">histidine kinase</fullName>
        <ecNumber evidence="2">2.7.13.3</ecNumber>
    </recommendedName>
</protein>
<evidence type="ECO:0000256" key="1">
    <source>
        <dbReference type="ARBA" id="ARBA00000085"/>
    </source>
</evidence>
<dbReference type="AlphaFoldDB" id="A0AAP2DH41"/>
<dbReference type="Pfam" id="PF08447">
    <property type="entry name" value="PAS_3"/>
    <property type="match status" value="3"/>
</dbReference>
<organism evidence="10 11">
    <name type="scientific">Dawidia soli</name>
    <dbReference type="NCBI Taxonomy" id="2782352"/>
    <lineage>
        <taxon>Bacteria</taxon>
        <taxon>Pseudomonadati</taxon>
        <taxon>Bacteroidota</taxon>
        <taxon>Cytophagia</taxon>
        <taxon>Cytophagales</taxon>
        <taxon>Chryseotaleaceae</taxon>
        <taxon>Dawidia</taxon>
    </lineage>
</organism>
<dbReference type="InterPro" id="IPR003661">
    <property type="entry name" value="HisK_dim/P_dom"/>
</dbReference>
<evidence type="ECO:0000256" key="3">
    <source>
        <dbReference type="ARBA" id="ARBA00022553"/>
    </source>
</evidence>
<dbReference type="GO" id="GO:0000155">
    <property type="term" value="F:phosphorelay sensor kinase activity"/>
    <property type="evidence" value="ECO:0007669"/>
    <property type="project" value="InterPro"/>
</dbReference>
<accession>A0AAP2DH41</accession>
<name>A0AAP2DH41_9BACT</name>
<gene>
    <name evidence="10" type="ORF">KK078_28705</name>
</gene>
<dbReference type="PANTHER" id="PTHR43304:SF1">
    <property type="entry name" value="PAC DOMAIN-CONTAINING PROTEIN"/>
    <property type="match status" value="1"/>
</dbReference>
<sequence>MKKMNTDGQATPGHHSEDLHGNKLLLLQALEAAQIGLWQWNIPQDTITWSGKVYTIFGISPSSPPGTFAGYSSLIHPDDRNKVIQAIHSSLEHKTSYFVQHRSNPALGDIRWIESWGTVVSDDQGVPVTLLGSVHDITTRKQADLDRDAWQARYELIAAATGQVVYDYELKSGSIRWNGVIREVLGYSAEEMGNVDTWESLIHPDDRAAVAREIGIATRTLQPYEQVYRFRKKNGEYIAIHDKGFFMTMGSDHAVHMLGSMQDYSRHTRYEEVFRENELFRESLESSMPAMLYVLDVQRYKYVYTNGVSLTGYSRQEVEAMGDLFIPSVIHPEDLPRIPRWTNEPLGFTQEVQLRIRNRDGEWRWMLSRNTVFKKDGQGTVLQVIGIAQDITEQKTAEEALRRSEQSYRELFDTVGEAIYIQHPDGTFADVNRGACIMYGYPKEAFIGRTPAFLSAEGRNDFEALAQMTMSALKGIPQTFEWWGRKANGEIFLKEVRLKKGSYFGQDMLIATAWDITQQNAMVNALRESEASFRDLFNTVEPIYIQNRQGVFLDINKRGYEMYGYTKEELIGKHPIDLAVPGKNDLEALAISTERAWQGYPSMFIWYGSTKDKKVAILEVTQQRGTYFGQDVVIATAHDITESRKADIALRESEQRFRTLQQASFGGIGLHDHGRILDCNQGLCDMTGYSEEELKSMDGLALIATEWRDHVMEKILGGYEKTYDVTGVRKNGTRYALEIQAKMIPYQGKTIRVTEFRDISDRKRAEEQIIEQNNKLLALTEDLKRKNEQLEEFTQIVSHNLRSPVGNILTLLSFFETAETDEQRAEYLKLLKESGDITLTTLHELNEVLKIKQNKNIEKQLLRFDDSFNLTRAMLTARIAETGAQLLCDFTEAPQVHYPKIYLESILLNLLSNALKYNSPERAPIIQLKTYYYHKDLVLEVSDNGLGINLERYGHHVFKLRKTFHRHPESRGIGLFMIKNQIEAMGGEITLSSKPHEGTTFYINFTKNLTDGN</sequence>
<dbReference type="CDD" id="cd00082">
    <property type="entry name" value="HisKA"/>
    <property type="match status" value="1"/>
</dbReference>
<dbReference type="EC" id="2.7.13.3" evidence="2"/>
<keyword evidence="4" id="KW-0808">Transferase</keyword>
<evidence type="ECO:0000313" key="10">
    <source>
        <dbReference type="EMBL" id="MBT1690580.1"/>
    </source>
</evidence>
<feature type="domain" description="PAC" evidence="9">
    <location>
        <begin position="350"/>
        <end position="403"/>
    </location>
</feature>
<dbReference type="InterPro" id="IPR000700">
    <property type="entry name" value="PAS-assoc_C"/>
</dbReference>
<keyword evidence="11" id="KW-1185">Reference proteome</keyword>
<evidence type="ECO:0000256" key="2">
    <source>
        <dbReference type="ARBA" id="ARBA00012438"/>
    </source>
</evidence>
<dbReference type="InterPro" id="IPR005467">
    <property type="entry name" value="His_kinase_dom"/>
</dbReference>
<dbReference type="Pfam" id="PF02518">
    <property type="entry name" value="HATPase_c"/>
    <property type="match status" value="1"/>
</dbReference>
<evidence type="ECO:0000256" key="6">
    <source>
        <dbReference type="SAM" id="Coils"/>
    </source>
</evidence>
<dbReference type="SMART" id="SM00086">
    <property type="entry name" value="PAC"/>
    <property type="match status" value="4"/>
</dbReference>
<feature type="domain" description="PAS" evidence="8">
    <location>
        <begin position="22"/>
        <end position="94"/>
    </location>
</feature>
<evidence type="ECO:0000259" key="7">
    <source>
        <dbReference type="PROSITE" id="PS50109"/>
    </source>
</evidence>
<dbReference type="SMART" id="SM00388">
    <property type="entry name" value="HisKA"/>
    <property type="match status" value="1"/>
</dbReference>
<proteinExistence type="predicted"/>
<dbReference type="SUPFAM" id="SSF55785">
    <property type="entry name" value="PYP-like sensor domain (PAS domain)"/>
    <property type="match status" value="6"/>
</dbReference>
<feature type="domain" description="PAS" evidence="8">
    <location>
        <begin position="276"/>
        <end position="338"/>
    </location>
</feature>
<dbReference type="InterPro" id="IPR036890">
    <property type="entry name" value="HATPase_C_sf"/>
</dbReference>
<dbReference type="PANTHER" id="PTHR43304">
    <property type="entry name" value="PHYTOCHROME-LIKE PROTEIN CPH1"/>
    <property type="match status" value="1"/>
</dbReference>
<dbReference type="Gene3D" id="2.10.70.100">
    <property type="match status" value="1"/>
</dbReference>
<keyword evidence="6" id="KW-0175">Coiled coil</keyword>
<comment type="caution">
    <text evidence="10">The sequence shown here is derived from an EMBL/GenBank/DDBJ whole genome shotgun (WGS) entry which is preliminary data.</text>
</comment>
<dbReference type="Gene3D" id="3.30.565.10">
    <property type="entry name" value="Histidine kinase-like ATPase, C-terminal domain"/>
    <property type="match status" value="1"/>
</dbReference>
<dbReference type="PRINTS" id="PR00344">
    <property type="entry name" value="BCTRLSENSOR"/>
</dbReference>
<evidence type="ECO:0000259" key="9">
    <source>
        <dbReference type="PROSITE" id="PS50113"/>
    </source>
</evidence>
<dbReference type="InterPro" id="IPR035965">
    <property type="entry name" value="PAS-like_dom_sf"/>
</dbReference>
<dbReference type="Pfam" id="PF08448">
    <property type="entry name" value="PAS_4"/>
    <property type="match status" value="1"/>
</dbReference>
<keyword evidence="5" id="KW-0418">Kinase</keyword>
<dbReference type="InterPro" id="IPR013656">
    <property type="entry name" value="PAS_4"/>
</dbReference>
<dbReference type="InterPro" id="IPR036097">
    <property type="entry name" value="HisK_dim/P_sf"/>
</dbReference>
<comment type="catalytic activity">
    <reaction evidence="1">
        <text>ATP + protein L-histidine = ADP + protein N-phospho-L-histidine.</text>
        <dbReference type="EC" id="2.7.13.3"/>
    </reaction>
</comment>
<dbReference type="PROSITE" id="PS50112">
    <property type="entry name" value="PAS"/>
    <property type="match status" value="5"/>
</dbReference>
<dbReference type="Gene3D" id="3.30.450.20">
    <property type="entry name" value="PAS domain"/>
    <property type="match status" value="6"/>
</dbReference>
<dbReference type="SMART" id="SM00091">
    <property type="entry name" value="PAS"/>
    <property type="match status" value="6"/>
</dbReference>
<dbReference type="PROSITE" id="PS50109">
    <property type="entry name" value="HIS_KIN"/>
    <property type="match status" value="1"/>
</dbReference>
<dbReference type="Proteomes" id="UP001319180">
    <property type="component" value="Unassembled WGS sequence"/>
</dbReference>
<dbReference type="Pfam" id="PF13426">
    <property type="entry name" value="PAS_9"/>
    <property type="match status" value="2"/>
</dbReference>